<reference evidence="7" key="1">
    <citation type="journal article" date="2011" name="MBio">
        <title>Novel metabolic attributes of the genus Cyanothece, comprising a group of unicellular nitrogen-fixing Cyanobacteria.</title>
        <authorList>
            <person name="Bandyopadhyay A."/>
            <person name="Elvitigala T."/>
            <person name="Welsh E."/>
            <person name="Stockel J."/>
            <person name="Liberton M."/>
            <person name="Min H."/>
            <person name="Sherman L.A."/>
            <person name="Pakrasi H.B."/>
        </authorList>
    </citation>
    <scope>NUCLEOTIDE SEQUENCE [LARGE SCALE GENOMIC DNA]</scope>
    <source>
        <strain evidence="7">PCC 7822</strain>
        <plasmid evidence="7">Cy782201</plasmid>
    </source>
</reference>
<dbReference type="GO" id="GO:0008984">
    <property type="term" value="F:protein-glutamate methylesterase activity"/>
    <property type="evidence" value="ECO:0007669"/>
    <property type="project" value="UniProtKB-EC"/>
</dbReference>
<dbReference type="InterPro" id="IPR000673">
    <property type="entry name" value="Sig_transdc_resp-reg_Me-estase"/>
</dbReference>
<dbReference type="EMBL" id="CP002199">
    <property type="protein sequence ID" value="ADN17821.1"/>
    <property type="molecule type" value="Genomic_DNA"/>
</dbReference>
<feature type="active site" evidence="4">
    <location>
        <position position="138"/>
    </location>
</feature>
<proteinExistence type="predicted"/>
<dbReference type="Pfam" id="PF01339">
    <property type="entry name" value="CheB_methylest"/>
    <property type="match status" value="1"/>
</dbReference>
<evidence type="ECO:0000256" key="3">
    <source>
        <dbReference type="ARBA" id="ARBA00048267"/>
    </source>
</evidence>
<dbReference type="HOGENOM" id="CLU_000445_51_2_3"/>
<dbReference type="GO" id="GO:0000156">
    <property type="term" value="F:phosphorelay response regulator activity"/>
    <property type="evidence" value="ECO:0007669"/>
    <property type="project" value="InterPro"/>
</dbReference>
<dbReference type="KEGG" id="cyj:Cyan7822_5972"/>
<evidence type="ECO:0000256" key="4">
    <source>
        <dbReference type="PROSITE-ProRule" id="PRU00050"/>
    </source>
</evidence>
<dbReference type="GO" id="GO:0006935">
    <property type="term" value="P:chemotaxis"/>
    <property type="evidence" value="ECO:0007669"/>
    <property type="project" value="UniProtKB-UniRule"/>
</dbReference>
<feature type="active site" evidence="4">
    <location>
        <position position="45"/>
    </location>
</feature>
<feature type="domain" description="CheB-type methylesterase" evidence="5">
    <location>
        <begin position="6"/>
        <end position="196"/>
    </location>
</feature>
<evidence type="ECO:0000256" key="1">
    <source>
        <dbReference type="ARBA" id="ARBA00022801"/>
    </source>
</evidence>
<dbReference type="GO" id="GO:0005737">
    <property type="term" value="C:cytoplasm"/>
    <property type="evidence" value="ECO:0007669"/>
    <property type="project" value="InterPro"/>
</dbReference>
<organism evidence="6 7">
    <name type="scientific">Gloeothece verrucosa (strain PCC 7822)</name>
    <name type="common">Cyanothece sp. (strain PCC 7822)</name>
    <dbReference type="NCBI Taxonomy" id="497965"/>
    <lineage>
        <taxon>Bacteria</taxon>
        <taxon>Bacillati</taxon>
        <taxon>Cyanobacteriota</taxon>
        <taxon>Cyanophyceae</taxon>
        <taxon>Oscillatoriophycideae</taxon>
        <taxon>Chroococcales</taxon>
        <taxon>Aphanothecaceae</taxon>
        <taxon>Gloeothece</taxon>
        <taxon>Gloeothece verrucosa</taxon>
    </lineage>
</organism>
<dbReference type="EC" id="3.1.1.61" evidence="2"/>
<comment type="catalytic activity">
    <reaction evidence="3">
        <text>[protein]-L-glutamate 5-O-methyl ester + H2O = L-glutamyl-[protein] + methanol + H(+)</text>
        <dbReference type="Rhea" id="RHEA:23236"/>
        <dbReference type="Rhea" id="RHEA-COMP:10208"/>
        <dbReference type="Rhea" id="RHEA-COMP:10311"/>
        <dbReference type="ChEBI" id="CHEBI:15377"/>
        <dbReference type="ChEBI" id="CHEBI:15378"/>
        <dbReference type="ChEBI" id="CHEBI:17790"/>
        <dbReference type="ChEBI" id="CHEBI:29973"/>
        <dbReference type="ChEBI" id="CHEBI:82795"/>
        <dbReference type="EC" id="3.1.1.61"/>
    </reaction>
</comment>
<dbReference type="CDD" id="cd16433">
    <property type="entry name" value="CheB"/>
    <property type="match status" value="1"/>
</dbReference>
<sequence length="202" mass="21799">MLSHFPFVAYNVIGIAASLGGLSAISKILGALPENFPAAIVIVQHIAPQYPSYLCEILSQRTALRVKQAEHGELLRPGTVYTPVPDRHLLINPDGTFYLSDSEKMNFVRPCADKMFMSLAKTYKTRTIAIVLTGRDSDGALGVLAIKKYGGVVIAQDEATSECFSMPKSAIDTGKVDLVLPINAISAALVNLLNTKIELHTT</sequence>
<dbReference type="PANTHER" id="PTHR42872:SF6">
    <property type="entry name" value="PROTEIN-GLUTAMATE METHYLESTERASE_PROTEIN-GLUTAMINE GLUTAMINASE"/>
    <property type="match status" value="1"/>
</dbReference>
<gene>
    <name evidence="6" type="ordered locus">Cyan7822_5972</name>
</gene>
<accession>E0ULJ1</accession>
<dbReference type="AlphaFoldDB" id="E0ULJ1"/>
<dbReference type="Gene3D" id="3.40.50.180">
    <property type="entry name" value="Methylesterase CheB, C-terminal domain"/>
    <property type="match status" value="1"/>
</dbReference>
<geneLocation type="plasmid" evidence="6 7">
    <name>Cy782201</name>
</geneLocation>
<name>E0ULJ1_GLOV7</name>
<dbReference type="PROSITE" id="PS50122">
    <property type="entry name" value="CHEB"/>
    <property type="match status" value="1"/>
</dbReference>
<keyword evidence="7" id="KW-1185">Reference proteome</keyword>
<dbReference type="PANTHER" id="PTHR42872">
    <property type="entry name" value="PROTEIN-GLUTAMATE METHYLESTERASE/PROTEIN-GLUTAMINE GLUTAMINASE"/>
    <property type="match status" value="1"/>
</dbReference>
<feature type="active site" evidence="4">
    <location>
        <position position="18"/>
    </location>
</feature>
<keyword evidence="6" id="KW-0614">Plasmid</keyword>
<evidence type="ECO:0000259" key="5">
    <source>
        <dbReference type="PROSITE" id="PS50122"/>
    </source>
</evidence>
<dbReference type="Proteomes" id="UP000008206">
    <property type="component" value="Plasmid Cy782201"/>
</dbReference>
<keyword evidence="4" id="KW-0145">Chemotaxis</keyword>
<protein>
    <recommendedName>
        <fullName evidence="2">protein-glutamate methylesterase</fullName>
        <ecNumber evidence="2">3.1.1.61</ecNumber>
    </recommendedName>
</protein>
<evidence type="ECO:0000256" key="2">
    <source>
        <dbReference type="ARBA" id="ARBA00039140"/>
    </source>
</evidence>
<evidence type="ECO:0000313" key="7">
    <source>
        <dbReference type="Proteomes" id="UP000008206"/>
    </source>
</evidence>
<evidence type="ECO:0000313" key="6">
    <source>
        <dbReference type="EMBL" id="ADN17821.1"/>
    </source>
</evidence>
<dbReference type="RefSeq" id="WP_013334571.1">
    <property type="nucleotide sequence ID" value="NC_014533.1"/>
</dbReference>
<keyword evidence="1 4" id="KW-0378">Hydrolase</keyword>
<dbReference type="SUPFAM" id="SSF52738">
    <property type="entry name" value="Methylesterase CheB, C-terminal domain"/>
    <property type="match status" value="1"/>
</dbReference>
<dbReference type="InterPro" id="IPR035909">
    <property type="entry name" value="CheB_C"/>
</dbReference>